<keyword evidence="2" id="KW-1185">Reference proteome</keyword>
<gene>
    <name evidence="1" type="ORF">Ciccas_009762</name>
</gene>
<accession>A0ABD2PW56</accession>
<protein>
    <submittedName>
        <fullName evidence="1">Uncharacterized protein</fullName>
    </submittedName>
</protein>
<proteinExistence type="predicted"/>
<dbReference type="EMBL" id="JBJKFK010002088">
    <property type="protein sequence ID" value="KAL3311657.1"/>
    <property type="molecule type" value="Genomic_DNA"/>
</dbReference>
<evidence type="ECO:0000313" key="1">
    <source>
        <dbReference type="EMBL" id="KAL3311657.1"/>
    </source>
</evidence>
<organism evidence="1 2">
    <name type="scientific">Cichlidogyrus casuarinus</name>
    <dbReference type="NCBI Taxonomy" id="1844966"/>
    <lineage>
        <taxon>Eukaryota</taxon>
        <taxon>Metazoa</taxon>
        <taxon>Spiralia</taxon>
        <taxon>Lophotrochozoa</taxon>
        <taxon>Platyhelminthes</taxon>
        <taxon>Monogenea</taxon>
        <taxon>Monopisthocotylea</taxon>
        <taxon>Dactylogyridea</taxon>
        <taxon>Ancyrocephalidae</taxon>
        <taxon>Cichlidogyrus</taxon>
    </lineage>
</organism>
<dbReference type="Proteomes" id="UP001626550">
    <property type="component" value="Unassembled WGS sequence"/>
</dbReference>
<comment type="caution">
    <text evidence="1">The sequence shown here is derived from an EMBL/GenBank/DDBJ whole genome shotgun (WGS) entry which is preliminary data.</text>
</comment>
<evidence type="ECO:0000313" key="2">
    <source>
        <dbReference type="Proteomes" id="UP001626550"/>
    </source>
</evidence>
<dbReference type="AlphaFoldDB" id="A0ABD2PW56"/>
<sequence>MEKKNSIFERRVAKFSRLQRVPQVTSIKEKHLKCEQSLEHSASFEEPSMRNNREARIGYNLQTNLAPRSIDLVMRSGSFTMESTGQEIPITYPHRKSYTAVEELAYIVELNANSIAREDMNVRSLSGSRHTLNRLAQVFRPRIKNEDRIQSSLDIAPAQDPVLRKISRNHTHPTVDVVISEIDNEASTSFSSGLPSTFKRFNWIKGLSASHGSLNEIVSQHRIDSRKASKLAGNLIYAPRDRASKYSFTIRSAHKIVHRACPTPLRSMFGHINWFNI</sequence>
<name>A0ABD2PW56_9PLAT</name>
<reference evidence="1 2" key="1">
    <citation type="submission" date="2024-11" db="EMBL/GenBank/DDBJ databases">
        <title>Adaptive evolution of stress response genes in parasites aligns with host niche diversity.</title>
        <authorList>
            <person name="Hahn C."/>
            <person name="Resl P."/>
        </authorList>
    </citation>
    <scope>NUCLEOTIDE SEQUENCE [LARGE SCALE GENOMIC DNA]</scope>
    <source>
        <strain evidence="1">EGGRZ-B1_66</strain>
        <tissue evidence="1">Body</tissue>
    </source>
</reference>